<dbReference type="Pfam" id="PF01625">
    <property type="entry name" value="PMSR"/>
    <property type="match status" value="1"/>
</dbReference>
<dbReference type="InterPro" id="IPR050162">
    <property type="entry name" value="MsrA_MetSO_reductase"/>
</dbReference>
<dbReference type="OrthoDB" id="4174719at2"/>
<dbReference type="AlphaFoldDB" id="A0A561B3J3"/>
<dbReference type="InterPro" id="IPR036509">
    <property type="entry name" value="Met_Sox_Rdtase_MsrA_sf"/>
</dbReference>
<reference evidence="7 8" key="1">
    <citation type="submission" date="2019-06" db="EMBL/GenBank/DDBJ databases">
        <title>Sequencing the genomes of 1000 actinobacteria strains.</title>
        <authorList>
            <person name="Klenk H.-P."/>
        </authorList>
    </citation>
    <scope>NUCLEOTIDE SEQUENCE [LARGE SCALE GENOMIC DNA]</scope>
    <source>
        <strain evidence="7 8">DSM 24683</strain>
    </source>
</reference>
<proteinExistence type="inferred from homology"/>
<dbReference type="PANTHER" id="PTHR42799">
    <property type="entry name" value="MITOCHONDRIAL PEPTIDE METHIONINE SULFOXIDE REDUCTASE"/>
    <property type="match status" value="1"/>
</dbReference>
<dbReference type="GO" id="GO:0034599">
    <property type="term" value="P:cellular response to oxidative stress"/>
    <property type="evidence" value="ECO:0007669"/>
    <property type="project" value="TreeGrafter"/>
</dbReference>
<feature type="domain" description="Peptide methionine sulphoxide reductase MsrA" evidence="6">
    <location>
        <begin position="49"/>
        <end position="203"/>
    </location>
</feature>
<accession>A0A561B3J3</accession>
<comment type="catalytic activity">
    <reaction evidence="3 5">
        <text>L-methionyl-[protein] + [thioredoxin]-disulfide + H2O = L-methionyl-(S)-S-oxide-[protein] + [thioredoxin]-dithiol</text>
        <dbReference type="Rhea" id="RHEA:14217"/>
        <dbReference type="Rhea" id="RHEA-COMP:10698"/>
        <dbReference type="Rhea" id="RHEA-COMP:10700"/>
        <dbReference type="Rhea" id="RHEA-COMP:12313"/>
        <dbReference type="Rhea" id="RHEA-COMP:12315"/>
        <dbReference type="ChEBI" id="CHEBI:15377"/>
        <dbReference type="ChEBI" id="CHEBI:16044"/>
        <dbReference type="ChEBI" id="CHEBI:29950"/>
        <dbReference type="ChEBI" id="CHEBI:44120"/>
        <dbReference type="ChEBI" id="CHEBI:50058"/>
        <dbReference type="EC" id="1.8.4.11"/>
    </reaction>
</comment>
<evidence type="ECO:0000256" key="1">
    <source>
        <dbReference type="ARBA" id="ARBA00005591"/>
    </source>
</evidence>
<dbReference type="Gene3D" id="3.30.1060.10">
    <property type="entry name" value="Peptide methionine sulphoxide reductase MsrA"/>
    <property type="match status" value="1"/>
</dbReference>
<feature type="active site" evidence="5">
    <location>
        <position position="55"/>
    </location>
</feature>
<dbReference type="GO" id="GO:0005737">
    <property type="term" value="C:cytoplasm"/>
    <property type="evidence" value="ECO:0007669"/>
    <property type="project" value="TreeGrafter"/>
</dbReference>
<keyword evidence="2 5" id="KW-0560">Oxidoreductase</keyword>
<name>A0A561B3J3_9ACTN</name>
<dbReference type="InterPro" id="IPR002569">
    <property type="entry name" value="Met_Sox_Rdtase_MsrA_dom"/>
</dbReference>
<dbReference type="EMBL" id="VIVK01000003">
    <property type="protein sequence ID" value="TWD73435.1"/>
    <property type="molecule type" value="Genomic_DNA"/>
</dbReference>
<dbReference type="Proteomes" id="UP000318380">
    <property type="component" value="Unassembled WGS sequence"/>
</dbReference>
<keyword evidence="8" id="KW-1185">Reference proteome</keyword>
<evidence type="ECO:0000256" key="5">
    <source>
        <dbReference type="HAMAP-Rule" id="MF_01401"/>
    </source>
</evidence>
<evidence type="ECO:0000313" key="8">
    <source>
        <dbReference type="Proteomes" id="UP000318380"/>
    </source>
</evidence>
<dbReference type="PANTHER" id="PTHR42799:SF2">
    <property type="entry name" value="MITOCHONDRIAL PEPTIDE METHIONINE SULFOXIDE REDUCTASE"/>
    <property type="match status" value="1"/>
</dbReference>
<dbReference type="GO" id="GO:0033744">
    <property type="term" value="F:L-methionine:thioredoxin-disulfide S-oxidoreductase activity"/>
    <property type="evidence" value="ECO:0007669"/>
    <property type="project" value="RHEA"/>
</dbReference>
<dbReference type="RefSeq" id="WP_145814611.1">
    <property type="nucleotide sequence ID" value="NZ_VIVK01000003.1"/>
</dbReference>
<evidence type="ECO:0000313" key="7">
    <source>
        <dbReference type="EMBL" id="TWD73435.1"/>
    </source>
</evidence>
<organism evidence="7 8">
    <name type="scientific">Kribbella amoyensis</name>
    <dbReference type="NCBI Taxonomy" id="996641"/>
    <lineage>
        <taxon>Bacteria</taxon>
        <taxon>Bacillati</taxon>
        <taxon>Actinomycetota</taxon>
        <taxon>Actinomycetes</taxon>
        <taxon>Propionibacteriales</taxon>
        <taxon>Kribbellaceae</taxon>
        <taxon>Kribbella</taxon>
    </lineage>
</organism>
<dbReference type="SUPFAM" id="SSF55068">
    <property type="entry name" value="Peptide methionine sulfoxide reductase"/>
    <property type="match status" value="1"/>
</dbReference>
<evidence type="ECO:0000256" key="3">
    <source>
        <dbReference type="ARBA" id="ARBA00047806"/>
    </source>
</evidence>
<evidence type="ECO:0000256" key="2">
    <source>
        <dbReference type="ARBA" id="ARBA00023002"/>
    </source>
</evidence>
<gene>
    <name evidence="5" type="primary">msrA</name>
    <name evidence="7" type="ORF">FB561_7324</name>
</gene>
<comment type="similarity">
    <text evidence="1 5">Belongs to the MsrA Met sulfoxide reductase family.</text>
</comment>
<comment type="catalytic activity">
    <reaction evidence="4 5">
        <text>[thioredoxin]-disulfide + L-methionine + H2O = L-methionine (S)-S-oxide + [thioredoxin]-dithiol</text>
        <dbReference type="Rhea" id="RHEA:19993"/>
        <dbReference type="Rhea" id="RHEA-COMP:10698"/>
        <dbReference type="Rhea" id="RHEA-COMP:10700"/>
        <dbReference type="ChEBI" id="CHEBI:15377"/>
        <dbReference type="ChEBI" id="CHEBI:29950"/>
        <dbReference type="ChEBI" id="CHEBI:50058"/>
        <dbReference type="ChEBI" id="CHEBI:57844"/>
        <dbReference type="ChEBI" id="CHEBI:58772"/>
        <dbReference type="EC" id="1.8.4.11"/>
    </reaction>
</comment>
<dbReference type="FunFam" id="3.30.1060.10:FF:000001">
    <property type="entry name" value="Peptide methionine sulfoxide reductase MsrA"/>
    <property type="match status" value="1"/>
</dbReference>
<sequence length="216" mass="23903">MSFFKHKTALVEPDAALPGRAEPGFAVPADNIVLGTPQTAPAPEGYEEVWFGTGCFWGTEEIFWQLPGVYTTAVGYAGGYTPNPSYEEVCTGRTGHTEAVRIVYDPAKISFTDLLKVFWETHDPTQGMRQGNDLGSQYRSAVYYTTEAQREEAERTKTLYAPVIADRGYGEITTEIAPASTFYYAEGYHQQYLSDFKNPNGYRCHSNTGVSFPADG</sequence>
<dbReference type="GO" id="GO:0008113">
    <property type="term" value="F:peptide-methionine (S)-S-oxide reductase activity"/>
    <property type="evidence" value="ECO:0007669"/>
    <property type="project" value="UniProtKB-UniRule"/>
</dbReference>
<comment type="function">
    <text evidence="5">Has an important function as a repair enzyme for proteins that have been inactivated by oxidation. Catalyzes the reversible oxidation-reduction of methionine sulfoxide in proteins to methionine.</text>
</comment>
<evidence type="ECO:0000259" key="6">
    <source>
        <dbReference type="Pfam" id="PF01625"/>
    </source>
</evidence>
<evidence type="ECO:0000256" key="4">
    <source>
        <dbReference type="ARBA" id="ARBA00048782"/>
    </source>
</evidence>
<comment type="caution">
    <text evidence="7">The sequence shown here is derived from an EMBL/GenBank/DDBJ whole genome shotgun (WGS) entry which is preliminary data.</text>
</comment>
<dbReference type="HAMAP" id="MF_01401">
    <property type="entry name" value="MsrA"/>
    <property type="match status" value="1"/>
</dbReference>
<dbReference type="EC" id="1.8.4.11" evidence="5"/>
<dbReference type="NCBIfam" id="TIGR00401">
    <property type="entry name" value="msrA"/>
    <property type="match status" value="1"/>
</dbReference>
<protein>
    <recommendedName>
        <fullName evidence="5">Peptide methionine sulfoxide reductase MsrA</fullName>
        <shortName evidence="5">Protein-methionine-S-oxide reductase</shortName>
        <ecNumber evidence="5">1.8.4.11</ecNumber>
    </recommendedName>
    <alternativeName>
        <fullName evidence="5">Peptide-methionine (S)-S-oxide reductase</fullName>
        <shortName evidence="5">Peptide Met(O) reductase</shortName>
    </alternativeName>
</protein>